<dbReference type="PROSITE" id="PS51677">
    <property type="entry name" value="NODB"/>
    <property type="match status" value="1"/>
</dbReference>
<proteinExistence type="predicted"/>
<reference evidence="4" key="1">
    <citation type="submission" date="2022-10" db="EMBL/GenBank/DDBJ databases">
        <title>The WGS of Solirubrobacter ginsenosidimutans DSM 21036.</title>
        <authorList>
            <person name="Jiang Z."/>
        </authorList>
    </citation>
    <scope>NUCLEOTIDE SEQUENCE</scope>
    <source>
        <strain evidence="4">DSM 21036</strain>
    </source>
</reference>
<dbReference type="InterPro" id="IPR011330">
    <property type="entry name" value="Glyco_hydro/deAcase_b/a-brl"/>
</dbReference>
<dbReference type="GO" id="GO:0046872">
    <property type="term" value="F:metal ion binding"/>
    <property type="evidence" value="ECO:0007669"/>
    <property type="project" value="UniProtKB-KW"/>
</dbReference>
<evidence type="ECO:0000256" key="1">
    <source>
        <dbReference type="ARBA" id="ARBA00022723"/>
    </source>
</evidence>
<accession>A0A9X3MXP5</accession>
<dbReference type="AlphaFoldDB" id="A0A9X3MXP5"/>
<dbReference type="Pfam" id="PF01345">
    <property type="entry name" value="DUF11"/>
    <property type="match status" value="1"/>
</dbReference>
<evidence type="ECO:0000313" key="5">
    <source>
        <dbReference type="Proteomes" id="UP001149140"/>
    </source>
</evidence>
<gene>
    <name evidence="4" type="ORF">OM076_31895</name>
</gene>
<dbReference type="Gene3D" id="3.20.20.370">
    <property type="entry name" value="Glycoside hydrolase/deacetylase"/>
    <property type="match status" value="1"/>
</dbReference>
<dbReference type="PANTHER" id="PTHR10587:SF133">
    <property type="entry name" value="CHITIN DEACETYLASE 1-RELATED"/>
    <property type="match status" value="1"/>
</dbReference>
<dbReference type="GO" id="GO:0016020">
    <property type="term" value="C:membrane"/>
    <property type="evidence" value="ECO:0007669"/>
    <property type="project" value="TreeGrafter"/>
</dbReference>
<dbReference type="InterPro" id="IPR050248">
    <property type="entry name" value="Polysacc_deacetylase_ArnD"/>
</dbReference>
<evidence type="ECO:0000313" key="4">
    <source>
        <dbReference type="EMBL" id="MDA0164916.1"/>
    </source>
</evidence>
<dbReference type="EMBL" id="JAPDOD010000039">
    <property type="protein sequence ID" value="MDA0164916.1"/>
    <property type="molecule type" value="Genomic_DNA"/>
</dbReference>
<feature type="domain" description="NodB homology" evidence="3">
    <location>
        <begin position="237"/>
        <end position="422"/>
    </location>
</feature>
<keyword evidence="5" id="KW-1185">Reference proteome</keyword>
<keyword evidence="1" id="KW-0479">Metal-binding</keyword>
<dbReference type="Proteomes" id="UP001149140">
    <property type="component" value="Unassembled WGS sequence"/>
</dbReference>
<dbReference type="CDD" id="cd10917">
    <property type="entry name" value="CE4_NodB_like_6s_7s"/>
    <property type="match status" value="1"/>
</dbReference>
<dbReference type="GO" id="GO:0005975">
    <property type="term" value="P:carbohydrate metabolic process"/>
    <property type="evidence" value="ECO:0007669"/>
    <property type="project" value="InterPro"/>
</dbReference>
<dbReference type="GO" id="GO:0016810">
    <property type="term" value="F:hydrolase activity, acting on carbon-nitrogen (but not peptide) bonds"/>
    <property type="evidence" value="ECO:0007669"/>
    <property type="project" value="InterPro"/>
</dbReference>
<dbReference type="InterPro" id="IPR002509">
    <property type="entry name" value="NODB_dom"/>
</dbReference>
<name>A0A9X3MXP5_9ACTN</name>
<organism evidence="4 5">
    <name type="scientific">Solirubrobacter ginsenosidimutans</name>
    <dbReference type="NCBI Taxonomy" id="490573"/>
    <lineage>
        <taxon>Bacteria</taxon>
        <taxon>Bacillati</taxon>
        <taxon>Actinomycetota</taxon>
        <taxon>Thermoleophilia</taxon>
        <taxon>Solirubrobacterales</taxon>
        <taxon>Solirubrobacteraceae</taxon>
        <taxon>Solirubrobacter</taxon>
    </lineage>
</organism>
<evidence type="ECO:0000256" key="2">
    <source>
        <dbReference type="ARBA" id="ARBA00022801"/>
    </source>
</evidence>
<sequence>MAAADLTISATHSRGTLLKVEGTNTTVNPATLTLKVANAGADPTSGVVTVADALPAGLTALINDAPSGAGAVAASGAGWTCVTTTCTRSDALAPGASYPEIKVTVKTANTAPASVTNAPTVSGGGDADGASASDVIPIVTDACTNGWAASEKIQFAPPVPAIDSGVLNVERLDGCTVLDKIWEAEPFASHTAFVAHVTSVLGDFSLTQGEKDSIVSAATQSLVGTTSDHQVDNSCTNRVAFTFDDGPSMYRPRTLQYFRDKQVHGDFFDLGMRAEANPDIERFTVAEGHVLLSHTYNHTDMNALSDAAKIEEIKHNENVFNAMGAPFTFKGIRTPFGSANTHTQEVVAAQGYTYFLTRIETGNDYEPATTAQQTADGIISRFRPGAIIGIHDGPIDTPAGLATSDAVPMIIDRGRAMGYCFGKVDRSGQVVADRYVSSDRPIPQATNPVPYNFLERAGTPPGQWFVAPDGLAIDATHSPAVFVRGGNGTITINVSSLLDVPSDADPVGGSAVTVTDAIPTGLNVVSATGTGWTCTGSRTRTCTRADTLAPHASYPPITIAVTAATTAPGVVSNVPKYIAHGQSWANIDTDPISVGVPATGDVGGSVPATLALTMGPAAVFAPFTPGVAKDYTAATTASVTTTAGDATLSVSGPDHLVNGAFALPSALAVDWAPKTWSAPASNDPVAITIKQHIGAADALRTGAYSTTLTWTLSTTTP</sequence>
<comment type="caution">
    <text evidence="4">The sequence shown here is derived from an EMBL/GenBank/DDBJ whole genome shotgun (WGS) entry which is preliminary data.</text>
</comment>
<dbReference type="InterPro" id="IPR001434">
    <property type="entry name" value="OmcB-like_DUF11"/>
</dbReference>
<protein>
    <submittedName>
        <fullName evidence="4">Polysaccharide deacetylase family protein</fullName>
    </submittedName>
</protein>
<dbReference type="Pfam" id="PF01522">
    <property type="entry name" value="Polysacc_deac_1"/>
    <property type="match status" value="1"/>
</dbReference>
<dbReference type="RefSeq" id="WP_270044169.1">
    <property type="nucleotide sequence ID" value="NZ_JAPDOD010000039.1"/>
</dbReference>
<dbReference type="SUPFAM" id="SSF88713">
    <property type="entry name" value="Glycoside hydrolase/deacetylase"/>
    <property type="match status" value="1"/>
</dbReference>
<keyword evidence="2" id="KW-0378">Hydrolase</keyword>
<dbReference type="PANTHER" id="PTHR10587">
    <property type="entry name" value="GLYCOSYL TRANSFERASE-RELATED"/>
    <property type="match status" value="1"/>
</dbReference>
<evidence type="ECO:0000259" key="3">
    <source>
        <dbReference type="PROSITE" id="PS51677"/>
    </source>
</evidence>